<sequence>MTLAYIVRCNFSREDLEQGWNDWYGGPKLKQMLDKPHFLSVQRFLRSAGAGRNYVAFWILDSDQAFETPEYKNDWGFFEWKPYIIDWSRDLFAPQSGDVHSPVVGPDQALRIVSFEGLSAPEAAAAKAQVEALRPGVRWMDSVGLDRHTALIGYEVVAADAPERPLDIAGVVEGLYRPISDLVHADAAGGDGRG</sequence>
<evidence type="ECO:0000313" key="1">
    <source>
        <dbReference type="EMBL" id="TCT06214.1"/>
    </source>
</evidence>
<accession>A0A4R3LZM2</accession>
<organism evidence="1 2">
    <name type="scientific">Aquabacter spiritensis</name>
    <dbReference type="NCBI Taxonomy" id="933073"/>
    <lineage>
        <taxon>Bacteria</taxon>
        <taxon>Pseudomonadati</taxon>
        <taxon>Pseudomonadota</taxon>
        <taxon>Alphaproteobacteria</taxon>
        <taxon>Hyphomicrobiales</taxon>
        <taxon>Xanthobacteraceae</taxon>
        <taxon>Aquabacter</taxon>
    </lineage>
</organism>
<gene>
    <name evidence="1" type="ORF">EDC64_103318</name>
</gene>
<dbReference type="EMBL" id="SMAI01000003">
    <property type="protein sequence ID" value="TCT06214.1"/>
    <property type="molecule type" value="Genomic_DNA"/>
</dbReference>
<protein>
    <recommendedName>
        <fullName evidence="3">NIPSNAP protein</fullName>
    </recommendedName>
</protein>
<reference evidence="1 2" key="1">
    <citation type="submission" date="2019-03" db="EMBL/GenBank/DDBJ databases">
        <title>Genomic Encyclopedia of Type Strains, Phase IV (KMG-IV): sequencing the most valuable type-strain genomes for metagenomic binning, comparative biology and taxonomic classification.</title>
        <authorList>
            <person name="Goeker M."/>
        </authorList>
    </citation>
    <scope>NUCLEOTIDE SEQUENCE [LARGE SCALE GENOMIC DNA]</scope>
    <source>
        <strain evidence="1 2">DSM 9035</strain>
    </source>
</reference>
<name>A0A4R3LZM2_9HYPH</name>
<dbReference type="Proteomes" id="UP000294664">
    <property type="component" value="Unassembled WGS sequence"/>
</dbReference>
<comment type="caution">
    <text evidence="1">The sequence shown here is derived from an EMBL/GenBank/DDBJ whole genome shotgun (WGS) entry which is preliminary data.</text>
</comment>
<evidence type="ECO:0008006" key="3">
    <source>
        <dbReference type="Google" id="ProtNLM"/>
    </source>
</evidence>
<proteinExistence type="predicted"/>
<keyword evidence="2" id="KW-1185">Reference proteome</keyword>
<dbReference type="OrthoDB" id="7351211at2"/>
<dbReference type="AlphaFoldDB" id="A0A4R3LZM2"/>
<evidence type="ECO:0000313" key="2">
    <source>
        <dbReference type="Proteomes" id="UP000294664"/>
    </source>
</evidence>
<dbReference type="RefSeq" id="WP_132030723.1">
    <property type="nucleotide sequence ID" value="NZ_SMAI01000003.1"/>
</dbReference>